<evidence type="ECO:0000313" key="3">
    <source>
        <dbReference type="Proteomes" id="UP001472677"/>
    </source>
</evidence>
<feature type="region of interest" description="Disordered" evidence="1">
    <location>
        <begin position="1"/>
        <end position="24"/>
    </location>
</feature>
<evidence type="ECO:0000256" key="1">
    <source>
        <dbReference type="SAM" id="MobiDB-lite"/>
    </source>
</evidence>
<organism evidence="2 3">
    <name type="scientific">Hibiscus sabdariffa</name>
    <name type="common">roselle</name>
    <dbReference type="NCBI Taxonomy" id="183260"/>
    <lineage>
        <taxon>Eukaryota</taxon>
        <taxon>Viridiplantae</taxon>
        <taxon>Streptophyta</taxon>
        <taxon>Embryophyta</taxon>
        <taxon>Tracheophyta</taxon>
        <taxon>Spermatophyta</taxon>
        <taxon>Magnoliopsida</taxon>
        <taxon>eudicotyledons</taxon>
        <taxon>Gunneridae</taxon>
        <taxon>Pentapetalae</taxon>
        <taxon>rosids</taxon>
        <taxon>malvids</taxon>
        <taxon>Malvales</taxon>
        <taxon>Malvaceae</taxon>
        <taxon>Malvoideae</taxon>
        <taxon>Hibiscus</taxon>
    </lineage>
</organism>
<dbReference type="Proteomes" id="UP001472677">
    <property type="component" value="Unassembled WGS sequence"/>
</dbReference>
<gene>
    <name evidence="2" type="ORF">V6N12_043618</name>
</gene>
<evidence type="ECO:0000313" key="2">
    <source>
        <dbReference type="EMBL" id="KAK8537456.1"/>
    </source>
</evidence>
<proteinExistence type="predicted"/>
<accession>A0ABR2DHS5</accession>
<sequence>MGKHSREEEPSVGASNSKALRIDDTDETVKSSMVATLVMKTKNTMNSGGIFNGLPIENRRRPELSTENILDAASEPGSLVSVTQLPRKHMKEGDENITILETWHDL</sequence>
<dbReference type="EMBL" id="JBBPBM010000028">
    <property type="protein sequence ID" value="KAK8537456.1"/>
    <property type="molecule type" value="Genomic_DNA"/>
</dbReference>
<protein>
    <submittedName>
        <fullName evidence="2">Uncharacterized protein</fullName>
    </submittedName>
</protein>
<keyword evidence="3" id="KW-1185">Reference proteome</keyword>
<name>A0ABR2DHS5_9ROSI</name>
<reference evidence="2 3" key="1">
    <citation type="journal article" date="2024" name="G3 (Bethesda)">
        <title>Genome assembly of Hibiscus sabdariffa L. provides insights into metabolisms of medicinal natural products.</title>
        <authorList>
            <person name="Kim T."/>
        </authorList>
    </citation>
    <scope>NUCLEOTIDE SEQUENCE [LARGE SCALE GENOMIC DNA]</scope>
    <source>
        <strain evidence="2">TK-2024</strain>
        <tissue evidence="2">Old leaves</tissue>
    </source>
</reference>
<comment type="caution">
    <text evidence="2">The sequence shown here is derived from an EMBL/GenBank/DDBJ whole genome shotgun (WGS) entry which is preliminary data.</text>
</comment>